<evidence type="ECO:0000256" key="1">
    <source>
        <dbReference type="ARBA" id="ARBA00022679"/>
    </source>
</evidence>
<organism evidence="3 4">
    <name type="scientific">Bacteroides graminisolvens DSM 19988 = JCM 15093</name>
    <dbReference type="NCBI Taxonomy" id="1121097"/>
    <lineage>
        <taxon>Bacteria</taxon>
        <taxon>Pseudomonadati</taxon>
        <taxon>Bacteroidota</taxon>
        <taxon>Bacteroidia</taxon>
        <taxon>Bacteroidales</taxon>
        <taxon>Bacteroidaceae</taxon>
        <taxon>Bacteroides</taxon>
    </lineage>
</organism>
<protein>
    <submittedName>
        <fullName evidence="3">Histone acetyltransferase</fullName>
    </submittedName>
</protein>
<dbReference type="InterPro" id="IPR000182">
    <property type="entry name" value="GNAT_dom"/>
</dbReference>
<evidence type="ECO:0000313" key="3">
    <source>
        <dbReference type="EMBL" id="GAK37320.1"/>
    </source>
</evidence>
<dbReference type="eggNOG" id="COG0456">
    <property type="taxonomic scope" value="Bacteria"/>
</dbReference>
<dbReference type="AlphaFoldDB" id="A0A069D4Q3"/>
<accession>A0A069D4Q3</accession>
<proteinExistence type="predicted"/>
<keyword evidence="4" id="KW-1185">Reference proteome</keyword>
<dbReference type="PANTHER" id="PTHR13947:SF37">
    <property type="entry name" value="LD18367P"/>
    <property type="match status" value="1"/>
</dbReference>
<name>A0A069D4Q3_9BACE</name>
<dbReference type="InterPro" id="IPR050769">
    <property type="entry name" value="NAT_camello-type"/>
</dbReference>
<evidence type="ECO:0000259" key="2">
    <source>
        <dbReference type="PROSITE" id="PS51186"/>
    </source>
</evidence>
<dbReference type="EMBL" id="BAJS01000017">
    <property type="protein sequence ID" value="GAK37320.1"/>
    <property type="molecule type" value="Genomic_DNA"/>
</dbReference>
<dbReference type="PANTHER" id="PTHR13947">
    <property type="entry name" value="GNAT FAMILY N-ACETYLTRANSFERASE"/>
    <property type="match status" value="1"/>
</dbReference>
<gene>
    <name evidence="3" type="ORF">JCM15093_2564</name>
</gene>
<dbReference type="RefSeq" id="WP_226992548.1">
    <property type="nucleotide sequence ID" value="NZ_BAJS01000017.1"/>
</dbReference>
<dbReference type="SUPFAM" id="SSF55729">
    <property type="entry name" value="Acyl-CoA N-acyltransferases (Nat)"/>
    <property type="match status" value="1"/>
</dbReference>
<evidence type="ECO:0000313" key="4">
    <source>
        <dbReference type="Proteomes" id="UP000027601"/>
    </source>
</evidence>
<sequence length="91" mass="10487">MGCFKEYDSDTVEMKRIFVAPDYRGRKISKQVLGELEAWAKEQGYSKAVLETGSGQPEAIGLYARCGYERIENYGQYKDFPNSLCFEKKLR</sequence>
<dbReference type="Gene3D" id="3.40.630.30">
    <property type="match status" value="1"/>
</dbReference>
<dbReference type="STRING" id="1121097.GCA_000428125_00958"/>
<dbReference type="Pfam" id="PF00583">
    <property type="entry name" value="Acetyltransf_1"/>
    <property type="match status" value="1"/>
</dbReference>
<comment type="caution">
    <text evidence="3">The sequence shown here is derived from an EMBL/GenBank/DDBJ whole genome shotgun (WGS) entry which is preliminary data.</text>
</comment>
<reference evidence="3 4" key="1">
    <citation type="journal article" date="2015" name="Microbes Environ.">
        <title>Distribution and evolution of nitrogen fixation genes in the phylum bacteroidetes.</title>
        <authorList>
            <person name="Inoue J."/>
            <person name="Oshima K."/>
            <person name="Suda W."/>
            <person name="Sakamoto M."/>
            <person name="Iino T."/>
            <person name="Noda S."/>
            <person name="Hongoh Y."/>
            <person name="Hattori M."/>
            <person name="Ohkuma M."/>
        </authorList>
    </citation>
    <scope>NUCLEOTIDE SEQUENCE [LARGE SCALE GENOMIC DNA]</scope>
    <source>
        <strain evidence="3 4">JCM 15093</strain>
    </source>
</reference>
<dbReference type="Proteomes" id="UP000027601">
    <property type="component" value="Unassembled WGS sequence"/>
</dbReference>
<dbReference type="InterPro" id="IPR016181">
    <property type="entry name" value="Acyl_CoA_acyltransferase"/>
</dbReference>
<dbReference type="CDD" id="cd04301">
    <property type="entry name" value="NAT_SF"/>
    <property type="match status" value="1"/>
</dbReference>
<keyword evidence="1 3" id="KW-0808">Transferase</keyword>
<feature type="domain" description="N-acetyltransferase" evidence="2">
    <location>
        <begin position="1"/>
        <end position="91"/>
    </location>
</feature>
<dbReference type="PROSITE" id="PS51186">
    <property type="entry name" value="GNAT"/>
    <property type="match status" value="1"/>
</dbReference>
<dbReference type="GO" id="GO:0008080">
    <property type="term" value="F:N-acetyltransferase activity"/>
    <property type="evidence" value="ECO:0007669"/>
    <property type="project" value="InterPro"/>
</dbReference>